<feature type="compositionally biased region" description="Polar residues" evidence="1">
    <location>
        <begin position="83"/>
        <end position="94"/>
    </location>
</feature>
<feature type="region of interest" description="Disordered" evidence="1">
    <location>
        <begin position="72"/>
        <end position="95"/>
    </location>
</feature>
<dbReference type="SUPFAM" id="SSF51261">
    <property type="entry name" value="Duplicated hybrid motif"/>
    <property type="match status" value="1"/>
</dbReference>
<evidence type="ECO:0000256" key="1">
    <source>
        <dbReference type="SAM" id="MobiDB-lite"/>
    </source>
</evidence>
<evidence type="ECO:0000313" key="4">
    <source>
        <dbReference type="EMBL" id="PHN04444.1"/>
    </source>
</evidence>
<keyword evidence="2" id="KW-1133">Transmembrane helix</keyword>
<feature type="domain" description="M23ase beta-sheet core" evidence="3">
    <location>
        <begin position="124"/>
        <end position="221"/>
    </location>
</feature>
<accession>A0A2D0N7F0</accession>
<dbReference type="AlphaFoldDB" id="A0A2D0N7F0"/>
<dbReference type="Gene3D" id="2.70.70.10">
    <property type="entry name" value="Glucose Permease (Domain IIA)"/>
    <property type="match status" value="1"/>
</dbReference>
<dbReference type="Proteomes" id="UP000223913">
    <property type="component" value="Unassembled WGS sequence"/>
</dbReference>
<feature type="transmembrane region" description="Helical" evidence="2">
    <location>
        <begin position="21"/>
        <end position="39"/>
    </location>
</feature>
<dbReference type="Pfam" id="PF01551">
    <property type="entry name" value="Peptidase_M23"/>
    <property type="match status" value="1"/>
</dbReference>
<keyword evidence="2" id="KW-0472">Membrane</keyword>
<dbReference type="InterPro" id="IPR050570">
    <property type="entry name" value="Cell_wall_metabolism_enzyme"/>
</dbReference>
<organism evidence="4 5">
    <name type="scientific">Flavilitoribacter nigricans (strain ATCC 23147 / DSM 23189 / NBRC 102662 / NCIMB 1420 / SS-2)</name>
    <name type="common">Lewinella nigricans</name>
    <dbReference type="NCBI Taxonomy" id="1122177"/>
    <lineage>
        <taxon>Bacteria</taxon>
        <taxon>Pseudomonadati</taxon>
        <taxon>Bacteroidota</taxon>
        <taxon>Saprospiria</taxon>
        <taxon>Saprospirales</taxon>
        <taxon>Lewinellaceae</taxon>
        <taxon>Flavilitoribacter</taxon>
    </lineage>
</organism>
<evidence type="ECO:0000259" key="3">
    <source>
        <dbReference type="Pfam" id="PF01551"/>
    </source>
</evidence>
<dbReference type="PANTHER" id="PTHR21666:SF270">
    <property type="entry name" value="MUREIN HYDROLASE ACTIVATOR ENVC"/>
    <property type="match status" value="1"/>
</dbReference>
<comment type="caution">
    <text evidence="4">The sequence shown here is derived from an EMBL/GenBank/DDBJ whole genome shotgun (WGS) entry which is preliminary data.</text>
</comment>
<keyword evidence="5" id="KW-1185">Reference proteome</keyword>
<name>A0A2D0N7F0_FLAN2</name>
<gene>
    <name evidence="4" type="ORF">CRP01_20770</name>
</gene>
<dbReference type="OrthoDB" id="9810477at2"/>
<dbReference type="InterPro" id="IPR011055">
    <property type="entry name" value="Dup_hybrid_motif"/>
</dbReference>
<dbReference type="InterPro" id="IPR016047">
    <property type="entry name" value="M23ase_b-sheet_dom"/>
</dbReference>
<protein>
    <recommendedName>
        <fullName evidence="3">M23ase beta-sheet core domain-containing protein</fullName>
    </recommendedName>
</protein>
<dbReference type="GO" id="GO:0004222">
    <property type="term" value="F:metalloendopeptidase activity"/>
    <property type="evidence" value="ECO:0007669"/>
    <property type="project" value="TreeGrafter"/>
</dbReference>
<dbReference type="EMBL" id="PDUD01000025">
    <property type="protein sequence ID" value="PHN04444.1"/>
    <property type="molecule type" value="Genomic_DNA"/>
</dbReference>
<sequence>MYFVVINAQTNKKEKILQKRSVIFSVALFLGVCYLWPWAIQKKAQRLEAEALAQNQPESVLVNQKVKHKPEVPAEQVVKADQKNSPANGTTPRQPVQLVFPVKGKGLENIISYFGDPREGGKRRHEGVDIGAPRGTAILAVADGKIEKVKEGGSGGKQIWMLLENGWKVYYAHLHAQLVREGQTVKAGDLIGTVGNTGNAINAGPHLHFCLYPSQKKPVNPLLYLPGQLSIQ</sequence>
<reference evidence="4 5" key="1">
    <citation type="submission" date="2017-10" db="EMBL/GenBank/DDBJ databases">
        <title>The draft genome sequence of Lewinella nigricans NBRC 102662.</title>
        <authorList>
            <person name="Wang K."/>
        </authorList>
    </citation>
    <scope>NUCLEOTIDE SEQUENCE [LARGE SCALE GENOMIC DNA]</scope>
    <source>
        <strain evidence="4 5">NBRC 102662</strain>
    </source>
</reference>
<evidence type="ECO:0000313" key="5">
    <source>
        <dbReference type="Proteomes" id="UP000223913"/>
    </source>
</evidence>
<dbReference type="CDD" id="cd12797">
    <property type="entry name" value="M23_peptidase"/>
    <property type="match status" value="1"/>
</dbReference>
<keyword evidence="2" id="KW-0812">Transmembrane</keyword>
<dbReference type="PANTHER" id="PTHR21666">
    <property type="entry name" value="PEPTIDASE-RELATED"/>
    <property type="match status" value="1"/>
</dbReference>
<proteinExistence type="predicted"/>
<evidence type="ECO:0000256" key="2">
    <source>
        <dbReference type="SAM" id="Phobius"/>
    </source>
</evidence>